<dbReference type="RefSeq" id="WP_118335242.1">
    <property type="nucleotide sequence ID" value="NZ_AP025567.1"/>
</dbReference>
<sequence length="708" mass="74797">MKTKMKKTAVVLMSLIMVMCYMPMMAFAETATDCDGGSGCSHEAAIGTTHYDTLSEAVLAGGEIVLLKDVTKDITIEEGKTVTIDLAGHNITGSSNHTIINRGTLTVNGTGSIINNVAGKAAVFNDKAGVATLNGGKFTGNTWYVIKNIGTMTINGATIQQDHSGSSGIDNGFANSGETYYGNAPCKLTILTGTLSGGMNTVKNDDYGILIVEDGCFSNTSGPTILNWNTASIKGGTFTISDENASGVLANGYLDETADNGQFTISGGAFTAYNGTGNLFAFGVGTKKGGKLEISGGNFAGSVAVNDEYPCNPTITGGTFSSNPTDYVPTEGYAKYLKGNEYIVLAEGEPAPSHSSGMNTWTKDADGVYVESSVAPTPTPTPTPTPDDNVTSNPGDKTTTADVETSTGTDGKATATVDKATADKIVDKAVENKSEQVIVDATTKGDANAAEINLPAETVKDIVEKTEANVVVKTDVAEVVLDQKAVEAVAEKATTGTVSVVVEKVKEDDSQVQVELKVVTDNGNVTDFKGGSVKVTVALPAALKDKEVVCVYIDEKGNYTKVSGVKNADGTYTFTTGHFSTYAVMTAEEADKVIREQEKAKNDRLKAGVKATTLKASSTAKKGSITIKWKKSYGYKVDYFQVFRSTKKNSGYGTKAFYTTKSGTQKTYKNTKQVKKGTRYYYKVRGVRMIDGEKVFTKWSSKAIRTAK</sequence>
<feature type="signal peptide" evidence="2">
    <location>
        <begin position="1"/>
        <end position="28"/>
    </location>
</feature>
<reference evidence="3 4" key="1">
    <citation type="submission" date="2018-08" db="EMBL/GenBank/DDBJ databases">
        <title>A genome reference for cultivated species of the human gut microbiota.</title>
        <authorList>
            <person name="Zou Y."/>
            <person name="Xue W."/>
            <person name="Luo G."/>
        </authorList>
    </citation>
    <scope>NUCLEOTIDE SEQUENCE [LARGE SCALE GENOMIC DNA]</scope>
    <source>
        <strain evidence="3 4">AM07-24</strain>
    </source>
</reference>
<organism evidence="3 4">
    <name type="scientific">Emergencia timonensis</name>
    <dbReference type="NCBI Taxonomy" id="1776384"/>
    <lineage>
        <taxon>Bacteria</taxon>
        <taxon>Bacillati</taxon>
        <taxon>Bacillota</taxon>
        <taxon>Clostridia</taxon>
        <taxon>Peptostreptococcales</taxon>
        <taxon>Anaerovoracaceae</taxon>
        <taxon>Emergencia</taxon>
    </lineage>
</organism>
<gene>
    <name evidence="3" type="ORF">DW099_09290</name>
</gene>
<dbReference type="Proteomes" id="UP000284841">
    <property type="component" value="Unassembled WGS sequence"/>
</dbReference>
<dbReference type="Gene3D" id="2.60.40.10">
    <property type="entry name" value="Immunoglobulins"/>
    <property type="match status" value="1"/>
</dbReference>
<evidence type="ECO:0000313" key="3">
    <source>
        <dbReference type="EMBL" id="RHJ88563.1"/>
    </source>
</evidence>
<comment type="caution">
    <text evidence="3">The sequence shown here is derived from an EMBL/GenBank/DDBJ whole genome shotgun (WGS) entry which is preliminary data.</text>
</comment>
<evidence type="ECO:0000256" key="2">
    <source>
        <dbReference type="SAM" id="SignalP"/>
    </source>
</evidence>
<evidence type="ECO:0000313" key="4">
    <source>
        <dbReference type="Proteomes" id="UP000284841"/>
    </source>
</evidence>
<feature type="chain" id="PRO_5019135692" description="Fibronectin type-III domain-containing protein" evidence="2">
    <location>
        <begin position="29"/>
        <end position="708"/>
    </location>
</feature>
<name>A0A415E4J3_9FIRM</name>
<proteinExistence type="predicted"/>
<feature type="region of interest" description="Disordered" evidence="1">
    <location>
        <begin position="372"/>
        <end position="411"/>
    </location>
</feature>
<evidence type="ECO:0008006" key="5">
    <source>
        <dbReference type="Google" id="ProtNLM"/>
    </source>
</evidence>
<dbReference type="InterPro" id="IPR013783">
    <property type="entry name" value="Ig-like_fold"/>
</dbReference>
<dbReference type="AlphaFoldDB" id="A0A415E4J3"/>
<dbReference type="EMBL" id="QRMS01000002">
    <property type="protein sequence ID" value="RHJ88563.1"/>
    <property type="molecule type" value="Genomic_DNA"/>
</dbReference>
<dbReference type="STRING" id="1776384.GCA_900086585_04216"/>
<dbReference type="OrthoDB" id="1781324at2"/>
<keyword evidence="2" id="KW-0732">Signal</keyword>
<feature type="compositionally biased region" description="Polar residues" evidence="1">
    <location>
        <begin position="388"/>
        <end position="408"/>
    </location>
</feature>
<accession>A0A415E4J3</accession>
<evidence type="ECO:0000256" key="1">
    <source>
        <dbReference type="SAM" id="MobiDB-lite"/>
    </source>
</evidence>
<keyword evidence="4" id="KW-1185">Reference proteome</keyword>
<protein>
    <recommendedName>
        <fullName evidence="5">Fibronectin type-III domain-containing protein</fullName>
    </recommendedName>
</protein>